<organism evidence="6 7">
    <name type="scientific">Lederbergia ruris</name>
    <dbReference type="NCBI Taxonomy" id="217495"/>
    <lineage>
        <taxon>Bacteria</taxon>
        <taxon>Bacillati</taxon>
        <taxon>Bacillota</taxon>
        <taxon>Bacilli</taxon>
        <taxon>Bacillales</taxon>
        <taxon>Bacillaceae</taxon>
        <taxon>Lederbergia</taxon>
    </lineage>
</organism>
<keyword evidence="6" id="KW-0255">Endonuclease</keyword>
<dbReference type="EMBL" id="BORB01000055">
    <property type="protein sequence ID" value="GIN59685.1"/>
    <property type="molecule type" value="Genomic_DNA"/>
</dbReference>
<evidence type="ECO:0000256" key="4">
    <source>
        <dbReference type="ARBA" id="ARBA00023014"/>
    </source>
</evidence>
<keyword evidence="6" id="KW-0378">Hydrolase</keyword>
<dbReference type="PIRSF" id="PIRSF001435">
    <property type="entry name" value="Nth"/>
    <property type="match status" value="1"/>
</dbReference>
<dbReference type="InterPro" id="IPR003265">
    <property type="entry name" value="HhH-GPD_domain"/>
</dbReference>
<dbReference type="Proteomes" id="UP000679950">
    <property type="component" value="Unassembled WGS sequence"/>
</dbReference>
<dbReference type="InterPro" id="IPR023170">
    <property type="entry name" value="HhH_base_excis_C"/>
</dbReference>
<dbReference type="SMART" id="SM00478">
    <property type="entry name" value="ENDO3c"/>
    <property type="match status" value="1"/>
</dbReference>
<dbReference type="CDD" id="cd00056">
    <property type="entry name" value="ENDO3c"/>
    <property type="match status" value="1"/>
</dbReference>
<dbReference type="Pfam" id="PF00730">
    <property type="entry name" value="HhH-GPD"/>
    <property type="match status" value="1"/>
</dbReference>
<evidence type="ECO:0000313" key="7">
    <source>
        <dbReference type="Proteomes" id="UP000679950"/>
    </source>
</evidence>
<evidence type="ECO:0000256" key="3">
    <source>
        <dbReference type="ARBA" id="ARBA00023004"/>
    </source>
</evidence>
<accession>A0ABQ4KP18</accession>
<feature type="domain" description="HhH-GPD" evidence="5">
    <location>
        <begin position="36"/>
        <end position="191"/>
    </location>
</feature>
<gene>
    <name evidence="6" type="primary">nth_2</name>
    <name evidence="6" type="ORF">J8TS2_40040</name>
</gene>
<reference evidence="6 7" key="1">
    <citation type="submission" date="2021-03" db="EMBL/GenBank/DDBJ databases">
        <title>Antimicrobial resistance genes in bacteria isolated from Japanese honey, and their potential for conferring macrolide and lincosamide resistance in the American foulbrood pathogen Paenibacillus larvae.</title>
        <authorList>
            <person name="Okamoto M."/>
            <person name="Kumagai M."/>
            <person name="Kanamori H."/>
            <person name="Takamatsu D."/>
        </authorList>
    </citation>
    <scope>NUCLEOTIDE SEQUENCE [LARGE SCALE GENOMIC DNA]</scope>
    <source>
        <strain evidence="6 7">J8TS2</strain>
    </source>
</reference>
<keyword evidence="2" id="KW-0479">Metal-binding</keyword>
<evidence type="ECO:0000259" key="5">
    <source>
        <dbReference type="SMART" id="SM00478"/>
    </source>
</evidence>
<protein>
    <submittedName>
        <fullName evidence="6">Endonuclease III</fullName>
    </submittedName>
</protein>
<keyword evidence="7" id="KW-1185">Reference proteome</keyword>
<evidence type="ECO:0000256" key="1">
    <source>
        <dbReference type="ARBA" id="ARBA00022485"/>
    </source>
</evidence>
<evidence type="ECO:0000256" key="2">
    <source>
        <dbReference type="ARBA" id="ARBA00022723"/>
    </source>
</evidence>
<dbReference type="SUPFAM" id="SSF48150">
    <property type="entry name" value="DNA-glycosylase"/>
    <property type="match status" value="1"/>
</dbReference>
<keyword evidence="1" id="KW-0004">4Fe-4S</keyword>
<dbReference type="InterPro" id="IPR011257">
    <property type="entry name" value="DNA_glycosylase"/>
</dbReference>
<dbReference type="PANTHER" id="PTHR10359">
    <property type="entry name" value="A/G-SPECIFIC ADENINE GLYCOSYLASE/ENDONUCLEASE III"/>
    <property type="match status" value="1"/>
</dbReference>
<keyword evidence="3" id="KW-0408">Iron</keyword>
<dbReference type="RefSeq" id="WP_212967407.1">
    <property type="nucleotide sequence ID" value="NZ_BORB01000055.1"/>
</dbReference>
<dbReference type="GO" id="GO:0004519">
    <property type="term" value="F:endonuclease activity"/>
    <property type="evidence" value="ECO:0007669"/>
    <property type="project" value="UniProtKB-KW"/>
</dbReference>
<proteinExistence type="predicted"/>
<comment type="caution">
    <text evidence="6">The sequence shown here is derived from an EMBL/GenBank/DDBJ whole genome shotgun (WGS) entry which is preliminary data.</text>
</comment>
<keyword evidence="6" id="KW-0540">Nuclease</keyword>
<keyword evidence="4" id="KW-0411">Iron-sulfur</keyword>
<name>A0ABQ4KP18_9BACI</name>
<dbReference type="PANTHER" id="PTHR10359:SF19">
    <property type="entry name" value="DNA REPAIR GLYCOSYLASE MJ1434-RELATED"/>
    <property type="match status" value="1"/>
</dbReference>
<evidence type="ECO:0000313" key="6">
    <source>
        <dbReference type="EMBL" id="GIN59685.1"/>
    </source>
</evidence>
<dbReference type="Gene3D" id="1.10.1670.10">
    <property type="entry name" value="Helix-hairpin-Helix base-excision DNA repair enzymes (C-terminal)"/>
    <property type="match status" value="1"/>
</dbReference>
<sequence>MQQRYSFIYERLYQYYGPQNWWPAETPFEMLIGAILVQNTSWRNVEKALVQLGEFLDPKTIEHLPEVELAQLIKSSGFFNIKAKRIKAFIQWFNKYEYDIEKIKQIDKQTLRTELLSIYGIGRETADAMLLYAFHKPGFVVDAYARRIFTRIGKDVPASYDLFRKQVESELPADLSLLQEYHALLVEHGKMHCRTKPLCLGCPLNDLCDYYLTSFA</sequence>
<dbReference type="Gene3D" id="1.10.340.30">
    <property type="entry name" value="Hypothetical protein, domain 2"/>
    <property type="match status" value="1"/>
</dbReference>